<dbReference type="EMBL" id="JABSTR010001445">
    <property type="protein sequence ID" value="KAH9384031.1"/>
    <property type="molecule type" value="Genomic_DNA"/>
</dbReference>
<gene>
    <name evidence="10" type="ORF">HPB48_026014</name>
</gene>
<evidence type="ECO:0000256" key="3">
    <source>
        <dbReference type="ARBA" id="ARBA00022448"/>
    </source>
</evidence>
<dbReference type="VEuPathDB" id="VectorBase:HLOH_064329"/>
<evidence type="ECO:0000313" key="11">
    <source>
        <dbReference type="Proteomes" id="UP000821853"/>
    </source>
</evidence>
<keyword evidence="11" id="KW-1185">Reference proteome</keyword>
<protein>
    <recommendedName>
        <fullName evidence="9">ABC transporter domain-containing protein</fullName>
    </recommendedName>
</protein>
<keyword evidence="6" id="KW-0067">ATP-binding</keyword>
<dbReference type="InterPro" id="IPR003439">
    <property type="entry name" value="ABC_transporter-like_ATP-bd"/>
</dbReference>
<keyword evidence="3" id="KW-0813">Transport</keyword>
<evidence type="ECO:0000256" key="8">
    <source>
        <dbReference type="ARBA" id="ARBA00023136"/>
    </source>
</evidence>
<sequence length="389" mass="42126">MSDLSQKKIAQATGGAEASVGTIICAHRDEGRIVDAPLCLTEKITIEEDLQIDIGYELQMRNIHTLNCTVKRTFAEITLCTSCFSYADHCQVYNGIPALNGLSVKLYQSRVTVLLGHNGAGKTTLLNILTGVTGATSGIARVLGYDATTQRDKIRTLVSYCQQTDIFFENLTCCENLLYFGSLKGTSWAALQATIAETLKVVHLEDKAYCMPDTLSGGMKRRLSLAIAIVSKPKLVILDEPTTGLDAETRRNVWDVVQAVRKEHSVLLSSHDMEEADAIGDSIIVMARGKAVCSGSISFLKKACGVGYKITLAKVPEKFNVKNVLALIHKTVPGAEVDNDKTGEVIIALNTLNHENFPGMFKALEHDSVGLGIEAIGVTAATMKDVYLK</sequence>
<evidence type="ECO:0000256" key="4">
    <source>
        <dbReference type="ARBA" id="ARBA00022692"/>
    </source>
</evidence>
<comment type="similarity">
    <text evidence="2">Belongs to the ABC transporter superfamily. ABCA family.</text>
</comment>
<dbReference type="SMART" id="SM00382">
    <property type="entry name" value="AAA"/>
    <property type="match status" value="1"/>
</dbReference>
<evidence type="ECO:0000256" key="5">
    <source>
        <dbReference type="ARBA" id="ARBA00022741"/>
    </source>
</evidence>
<evidence type="ECO:0000256" key="2">
    <source>
        <dbReference type="ARBA" id="ARBA00008869"/>
    </source>
</evidence>
<accession>A0A9J6H015</accession>
<dbReference type="GO" id="GO:0005524">
    <property type="term" value="F:ATP binding"/>
    <property type="evidence" value="ECO:0007669"/>
    <property type="project" value="UniProtKB-KW"/>
</dbReference>
<dbReference type="PANTHER" id="PTHR19229:SF250">
    <property type="entry name" value="ABC TRANSPORTER DOMAIN-CONTAINING PROTEIN-RELATED"/>
    <property type="match status" value="1"/>
</dbReference>
<evidence type="ECO:0000256" key="7">
    <source>
        <dbReference type="ARBA" id="ARBA00022989"/>
    </source>
</evidence>
<proteinExistence type="inferred from homology"/>
<organism evidence="10 11">
    <name type="scientific">Haemaphysalis longicornis</name>
    <name type="common">Bush tick</name>
    <dbReference type="NCBI Taxonomy" id="44386"/>
    <lineage>
        <taxon>Eukaryota</taxon>
        <taxon>Metazoa</taxon>
        <taxon>Ecdysozoa</taxon>
        <taxon>Arthropoda</taxon>
        <taxon>Chelicerata</taxon>
        <taxon>Arachnida</taxon>
        <taxon>Acari</taxon>
        <taxon>Parasitiformes</taxon>
        <taxon>Ixodida</taxon>
        <taxon>Ixodoidea</taxon>
        <taxon>Ixodidae</taxon>
        <taxon>Haemaphysalinae</taxon>
        <taxon>Haemaphysalis</taxon>
    </lineage>
</organism>
<dbReference type="SUPFAM" id="SSF52540">
    <property type="entry name" value="P-loop containing nucleoside triphosphate hydrolases"/>
    <property type="match status" value="1"/>
</dbReference>
<reference evidence="10 11" key="1">
    <citation type="journal article" date="2020" name="Cell">
        <title>Large-Scale Comparative Analyses of Tick Genomes Elucidate Their Genetic Diversity and Vector Capacities.</title>
        <authorList>
            <consortium name="Tick Genome and Microbiome Consortium (TIGMIC)"/>
            <person name="Jia N."/>
            <person name="Wang J."/>
            <person name="Shi W."/>
            <person name="Du L."/>
            <person name="Sun Y."/>
            <person name="Zhan W."/>
            <person name="Jiang J.F."/>
            <person name="Wang Q."/>
            <person name="Zhang B."/>
            <person name="Ji P."/>
            <person name="Bell-Sakyi L."/>
            <person name="Cui X.M."/>
            <person name="Yuan T.T."/>
            <person name="Jiang B.G."/>
            <person name="Yang W.F."/>
            <person name="Lam T.T."/>
            <person name="Chang Q.C."/>
            <person name="Ding S.J."/>
            <person name="Wang X.J."/>
            <person name="Zhu J.G."/>
            <person name="Ruan X.D."/>
            <person name="Zhao L."/>
            <person name="Wei J.T."/>
            <person name="Ye R.Z."/>
            <person name="Que T.C."/>
            <person name="Du C.H."/>
            <person name="Zhou Y.H."/>
            <person name="Cheng J.X."/>
            <person name="Dai P.F."/>
            <person name="Guo W.B."/>
            <person name="Han X.H."/>
            <person name="Huang E.J."/>
            <person name="Li L.F."/>
            <person name="Wei W."/>
            <person name="Gao Y.C."/>
            <person name="Liu J.Z."/>
            <person name="Shao H.Z."/>
            <person name="Wang X."/>
            <person name="Wang C.C."/>
            <person name="Yang T.C."/>
            <person name="Huo Q.B."/>
            <person name="Li W."/>
            <person name="Chen H.Y."/>
            <person name="Chen S.E."/>
            <person name="Zhou L.G."/>
            <person name="Ni X.B."/>
            <person name="Tian J.H."/>
            <person name="Sheng Y."/>
            <person name="Liu T."/>
            <person name="Pan Y.S."/>
            <person name="Xia L.Y."/>
            <person name="Li J."/>
            <person name="Zhao F."/>
            <person name="Cao W.C."/>
        </authorList>
    </citation>
    <scope>NUCLEOTIDE SEQUENCE [LARGE SCALE GENOMIC DNA]</scope>
    <source>
        <strain evidence="10">HaeL-2018</strain>
    </source>
</reference>
<feature type="domain" description="ABC transporter" evidence="9">
    <location>
        <begin position="84"/>
        <end position="313"/>
    </location>
</feature>
<comment type="subcellular location">
    <subcellularLocation>
        <location evidence="1">Membrane</location>
        <topology evidence="1">Multi-pass membrane protein</topology>
    </subcellularLocation>
</comment>
<dbReference type="Gene3D" id="3.40.50.300">
    <property type="entry name" value="P-loop containing nucleotide triphosphate hydrolases"/>
    <property type="match status" value="1"/>
</dbReference>
<dbReference type="CDD" id="cd03263">
    <property type="entry name" value="ABC_subfamily_A"/>
    <property type="match status" value="1"/>
</dbReference>
<keyword evidence="8" id="KW-0472">Membrane</keyword>
<dbReference type="FunFam" id="3.40.50.300:FF:000335">
    <property type="entry name" value="ATP binding cassette subfamily A member 5"/>
    <property type="match status" value="1"/>
</dbReference>
<dbReference type="InterPro" id="IPR017871">
    <property type="entry name" value="ABC_transporter-like_CS"/>
</dbReference>
<evidence type="ECO:0000256" key="1">
    <source>
        <dbReference type="ARBA" id="ARBA00004141"/>
    </source>
</evidence>
<dbReference type="PANTHER" id="PTHR19229">
    <property type="entry name" value="ATP-BINDING CASSETTE TRANSPORTER SUBFAMILY A ABCA"/>
    <property type="match status" value="1"/>
</dbReference>
<dbReference type="PROSITE" id="PS50893">
    <property type="entry name" value="ABC_TRANSPORTER_2"/>
    <property type="match status" value="1"/>
</dbReference>
<dbReference type="InterPro" id="IPR027417">
    <property type="entry name" value="P-loop_NTPase"/>
</dbReference>
<dbReference type="GO" id="GO:0140359">
    <property type="term" value="F:ABC-type transporter activity"/>
    <property type="evidence" value="ECO:0007669"/>
    <property type="project" value="InterPro"/>
</dbReference>
<keyword evidence="5" id="KW-0547">Nucleotide-binding</keyword>
<evidence type="ECO:0000256" key="6">
    <source>
        <dbReference type="ARBA" id="ARBA00022840"/>
    </source>
</evidence>
<dbReference type="InterPro" id="IPR003593">
    <property type="entry name" value="AAA+_ATPase"/>
</dbReference>
<comment type="caution">
    <text evidence="10">The sequence shown here is derived from an EMBL/GenBank/DDBJ whole genome shotgun (WGS) entry which is preliminary data.</text>
</comment>
<dbReference type="InterPro" id="IPR026082">
    <property type="entry name" value="ABCA"/>
</dbReference>
<evidence type="ECO:0000259" key="9">
    <source>
        <dbReference type="PROSITE" id="PS50893"/>
    </source>
</evidence>
<dbReference type="OrthoDB" id="6513039at2759"/>
<name>A0A9J6H015_HAELO</name>
<keyword evidence="4" id="KW-0812">Transmembrane</keyword>
<dbReference type="Proteomes" id="UP000821853">
    <property type="component" value="Unassembled WGS sequence"/>
</dbReference>
<dbReference type="GO" id="GO:0016887">
    <property type="term" value="F:ATP hydrolysis activity"/>
    <property type="evidence" value="ECO:0007669"/>
    <property type="project" value="InterPro"/>
</dbReference>
<dbReference type="Pfam" id="PF00005">
    <property type="entry name" value="ABC_tran"/>
    <property type="match status" value="1"/>
</dbReference>
<keyword evidence="7" id="KW-1133">Transmembrane helix</keyword>
<dbReference type="GO" id="GO:0016020">
    <property type="term" value="C:membrane"/>
    <property type="evidence" value="ECO:0007669"/>
    <property type="project" value="UniProtKB-SubCell"/>
</dbReference>
<dbReference type="GO" id="GO:0005319">
    <property type="term" value="F:lipid transporter activity"/>
    <property type="evidence" value="ECO:0007669"/>
    <property type="project" value="TreeGrafter"/>
</dbReference>
<evidence type="ECO:0000313" key="10">
    <source>
        <dbReference type="EMBL" id="KAH9384031.1"/>
    </source>
</evidence>
<dbReference type="AlphaFoldDB" id="A0A9J6H015"/>
<dbReference type="PROSITE" id="PS00211">
    <property type="entry name" value="ABC_TRANSPORTER_1"/>
    <property type="match status" value="1"/>
</dbReference>